<evidence type="ECO:0000256" key="5">
    <source>
        <dbReference type="ARBA" id="ARBA00023180"/>
    </source>
</evidence>
<feature type="disulfide bond" evidence="6">
    <location>
        <begin position="729"/>
        <end position="738"/>
    </location>
</feature>
<dbReference type="SMART" id="SM00181">
    <property type="entry name" value="EGF"/>
    <property type="match status" value="6"/>
</dbReference>
<dbReference type="CDD" id="cd00110">
    <property type="entry name" value="LamG"/>
    <property type="match status" value="2"/>
</dbReference>
<keyword evidence="5" id="KW-0325">Glycoprotein</keyword>
<dbReference type="InterPro" id="IPR000742">
    <property type="entry name" value="EGF"/>
</dbReference>
<keyword evidence="2" id="KW-0732">Signal</keyword>
<dbReference type="FunFam" id="2.10.25.10:FF:000143">
    <property type="entry name" value="Protein crumbs 1"/>
    <property type="match status" value="1"/>
</dbReference>
<dbReference type="InterPro" id="IPR001791">
    <property type="entry name" value="Laminin_G"/>
</dbReference>
<evidence type="ECO:0000256" key="4">
    <source>
        <dbReference type="ARBA" id="ARBA00023157"/>
    </source>
</evidence>
<keyword evidence="4 6" id="KW-1015">Disulfide bond</keyword>
<evidence type="ECO:0000313" key="11">
    <source>
        <dbReference type="Proteomes" id="UP001497482"/>
    </source>
</evidence>
<dbReference type="InterPro" id="IPR013320">
    <property type="entry name" value="ConA-like_dom_sf"/>
</dbReference>
<feature type="domain" description="EGF-like" evidence="9">
    <location>
        <begin position="704"/>
        <end position="739"/>
    </location>
</feature>
<feature type="domain" description="EGF-like" evidence="9">
    <location>
        <begin position="397"/>
        <end position="433"/>
    </location>
</feature>
<dbReference type="FunFam" id="2.10.25.10:FF:000321">
    <property type="entry name" value="Protein delta homolog 1"/>
    <property type="match status" value="1"/>
</dbReference>
<gene>
    <name evidence="10" type="ORF">KC01_LOCUS20902</name>
</gene>
<feature type="region of interest" description="Disordered" evidence="7">
    <location>
        <begin position="524"/>
        <end position="544"/>
    </location>
</feature>
<keyword evidence="1 6" id="KW-0245">EGF-like domain</keyword>
<comment type="caution">
    <text evidence="6">Lacks conserved residue(s) required for the propagation of feature annotation.</text>
</comment>
<evidence type="ECO:0000256" key="3">
    <source>
        <dbReference type="ARBA" id="ARBA00022737"/>
    </source>
</evidence>
<dbReference type="Proteomes" id="UP001497482">
    <property type="component" value="Chromosome 2"/>
</dbReference>
<dbReference type="SMART" id="SM00179">
    <property type="entry name" value="EGF_CA"/>
    <property type="match status" value="6"/>
</dbReference>
<feature type="domain" description="EGF-like" evidence="9">
    <location>
        <begin position="741"/>
        <end position="777"/>
    </location>
</feature>
<dbReference type="AlphaFoldDB" id="A0AAV2KU01"/>
<feature type="domain" description="Laminin G" evidence="8">
    <location>
        <begin position="222"/>
        <end position="395"/>
    </location>
</feature>
<evidence type="ECO:0000256" key="7">
    <source>
        <dbReference type="SAM" id="MobiDB-lite"/>
    </source>
</evidence>
<organism evidence="10 11">
    <name type="scientific">Knipowitschia caucasica</name>
    <name type="common">Caucasian dwarf goby</name>
    <name type="synonym">Pomatoschistus caucasicus</name>
    <dbReference type="NCBI Taxonomy" id="637954"/>
    <lineage>
        <taxon>Eukaryota</taxon>
        <taxon>Metazoa</taxon>
        <taxon>Chordata</taxon>
        <taxon>Craniata</taxon>
        <taxon>Vertebrata</taxon>
        <taxon>Euteleostomi</taxon>
        <taxon>Actinopterygii</taxon>
        <taxon>Neopterygii</taxon>
        <taxon>Teleostei</taxon>
        <taxon>Neoteleostei</taxon>
        <taxon>Acanthomorphata</taxon>
        <taxon>Gobiaria</taxon>
        <taxon>Gobiiformes</taxon>
        <taxon>Gobioidei</taxon>
        <taxon>Gobiidae</taxon>
        <taxon>Gobiinae</taxon>
        <taxon>Knipowitschia</taxon>
    </lineage>
</organism>
<reference evidence="10 11" key="1">
    <citation type="submission" date="2024-04" db="EMBL/GenBank/DDBJ databases">
        <authorList>
            <person name="Waldvogel A.-M."/>
            <person name="Schoenle A."/>
        </authorList>
    </citation>
    <scope>NUCLEOTIDE SEQUENCE [LARGE SCALE GENOMIC DNA]</scope>
</reference>
<name>A0AAV2KU01_KNICA</name>
<feature type="domain" description="EGF-like" evidence="9">
    <location>
        <begin position="180"/>
        <end position="216"/>
    </location>
</feature>
<evidence type="ECO:0000313" key="10">
    <source>
        <dbReference type="EMBL" id="CAL1591540.1"/>
    </source>
</evidence>
<feature type="domain" description="EGF-like" evidence="9">
    <location>
        <begin position="1187"/>
        <end position="1223"/>
    </location>
</feature>
<feature type="compositionally biased region" description="Acidic residues" evidence="7">
    <location>
        <begin position="524"/>
        <end position="540"/>
    </location>
</feature>
<dbReference type="PROSITE" id="PS00022">
    <property type="entry name" value="EGF_1"/>
    <property type="match status" value="6"/>
</dbReference>
<protein>
    <submittedName>
        <fullName evidence="10">Uncharacterized protein</fullName>
    </submittedName>
</protein>
<evidence type="ECO:0000256" key="6">
    <source>
        <dbReference type="PROSITE-ProRule" id="PRU00076"/>
    </source>
</evidence>
<feature type="domain" description="Laminin G" evidence="8">
    <location>
        <begin position="460"/>
        <end position="664"/>
    </location>
</feature>
<dbReference type="PROSITE" id="PS01186">
    <property type="entry name" value="EGF_2"/>
    <property type="match status" value="3"/>
</dbReference>
<feature type="disulfide bond" evidence="6">
    <location>
        <begin position="767"/>
        <end position="776"/>
    </location>
</feature>
<keyword evidence="11" id="KW-1185">Reference proteome</keyword>
<dbReference type="FunFam" id="2.10.25.10:FF:000123">
    <property type="entry name" value="Crumbs homolog 1 (Drosophila)"/>
    <property type="match status" value="1"/>
</dbReference>
<evidence type="ECO:0000256" key="2">
    <source>
        <dbReference type="ARBA" id="ARBA00022729"/>
    </source>
</evidence>
<dbReference type="Pfam" id="PF02210">
    <property type="entry name" value="Laminin_G_2"/>
    <property type="match status" value="2"/>
</dbReference>
<dbReference type="SUPFAM" id="SSF49899">
    <property type="entry name" value="Concanavalin A-like lectins/glucanases"/>
    <property type="match status" value="2"/>
</dbReference>
<feature type="disulfide bond" evidence="6">
    <location>
        <begin position="206"/>
        <end position="215"/>
    </location>
</feature>
<sequence>MICDYSAGGEGSCDYSAGGGGSVIIQQEEDPVIIQQEEDPVIIQQEEEDPVIILQEEKDPVIIQQEEEDLEHKRPGIRSAFSNFPDSARDEEAAANTEALMTNQHPSLCRGVCQPPMASAVVSARDEGVSAGVCFSGTGPDPRHSGGPLHWLRDHREERGEVRERLDSGPSANTDPQSWVYSLCHDSPCHHRGHCINLRQSYSCICPRPYTGHDCEEELVAARFGHEDSQSVAVFTVTDDITENLSLSLFLRTRRQRCLLLAVSSNNTLYFTLRLEDGKVLVQLGSFGLIQSNRTVNDGEVHFVSVDLSNGTMKLDVQGEEQDHVEAGSVDVRAGDAVYVGGLWKSEQTAAFGGGLKGCVQDLRINDRRLLFFSSVDSTKEDFPLVHRENVSEGCTGDDQCSRNPCLNGGMCFSVWDDFSCSCAPSTSGRRCEEVRWCELGPCPAGAECRVLGRGYDCYSNATFLNDSTVLTFRGNGQILRNLTSLSLDLRTRKRNAAVLHAEHASSFITLSLQEGHLVLELQSDGEEEEQEEQEEEEEEERKVSTVSISSRTVVSDGEWHHVHLFMATPWTQTSRWTLVLDQEVEAASTSRTRAGNLDFLRQGVDIFLGGLAPEAGWALAGCLSTVELGGIALSYFTSADVNLPRLQPDQFSLVSSGAPLLGCSGALVCEPSPCLNGGLCQDLFNWFNCSCVGGWAGRRCDLYINACASQPCRHGNCSGRGLQYQCECEVGFSGQDCDLEVDPCEKHLCANGATCLQGPKGYSCLCPDNYTGPLCSERVRELPWYMIVRSVRPKLPVSVCGDSLRNYTCFNGGNCTERDLSCDLVPVCYDPVVPVCYDPVVPVCYDPVVPVCYNPVVPVCYDPVVPVCYNPVVPVCYNPVVPVCYNPVVPVCYNPVVPVCYNPVVPVCYNPVVPVCYDPVVPVCYDPVVPVCYDPVVPVCYDPVVPVCYNPVVPVCYDPVVQVCYNPVVPVCYDPVVQVCYNPVVPVCYDPVVQVCYHPVVPVCYDPVVPVCYNPVVPVCYDPVVPVCYNPVVPVCYNPVVPVFYNLVVPVCYNPVVPVVPVCYNPVVPVCYNPVVPVCYNPVVPVYYNLVVPVCYNPVVPVCYNPVVPVCYNPVVPVFYNLVVPVCYNPVVPVVPVCYNPVVPVCYTLWSLCAMTLWSLCAMTLWSLCAMTLWSLCAMTLWCEQEVDECRSSPCLNGGYCRNLMNRFVCVCDMSFAGDVCEIDVSDIYFYVALLLWQNLFQLLSFLILRLDDEPEVDWGEGD</sequence>
<accession>A0AAV2KU01</accession>
<proteinExistence type="predicted"/>
<dbReference type="InterPro" id="IPR001881">
    <property type="entry name" value="EGF-like_Ca-bd_dom"/>
</dbReference>
<dbReference type="PROSITE" id="PS00010">
    <property type="entry name" value="ASX_HYDROXYL"/>
    <property type="match status" value="3"/>
</dbReference>
<dbReference type="CDD" id="cd00054">
    <property type="entry name" value="EGF_CA"/>
    <property type="match status" value="5"/>
</dbReference>
<evidence type="ECO:0000259" key="8">
    <source>
        <dbReference type="PROSITE" id="PS50025"/>
    </source>
</evidence>
<feature type="disulfide bond" evidence="6">
    <location>
        <begin position="692"/>
        <end position="701"/>
    </location>
</feature>
<keyword evidence="3" id="KW-0677">Repeat</keyword>
<dbReference type="Gene3D" id="2.60.120.200">
    <property type="match status" value="2"/>
</dbReference>
<dbReference type="PROSITE" id="PS50026">
    <property type="entry name" value="EGF_3"/>
    <property type="match status" value="6"/>
</dbReference>
<dbReference type="Pfam" id="PF12661">
    <property type="entry name" value="hEGF"/>
    <property type="match status" value="2"/>
</dbReference>
<feature type="disulfide bond" evidence="6">
    <location>
        <begin position="708"/>
        <end position="718"/>
    </location>
</feature>
<dbReference type="SMART" id="SM00282">
    <property type="entry name" value="LamG"/>
    <property type="match status" value="2"/>
</dbReference>
<dbReference type="InterPro" id="IPR000152">
    <property type="entry name" value="EGF-type_Asp/Asn_hydroxyl_site"/>
</dbReference>
<dbReference type="Gene3D" id="2.10.25.10">
    <property type="entry name" value="Laminin"/>
    <property type="match status" value="6"/>
</dbReference>
<dbReference type="SUPFAM" id="SSF57196">
    <property type="entry name" value="EGF/Laminin"/>
    <property type="match status" value="5"/>
</dbReference>
<dbReference type="EMBL" id="OZ035824">
    <property type="protein sequence ID" value="CAL1591540.1"/>
    <property type="molecule type" value="Genomic_DNA"/>
</dbReference>
<feature type="disulfide bond" evidence="6">
    <location>
        <begin position="1213"/>
        <end position="1222"/>
    </location>
</feature>
<dbReference type="Pfam" id="PF00008">
    <property type="entry name" value="EGF"/>
    <property type="match status" value="3"/>
</dbReference>
<evidence type="ECO:0000256" key="1">
    <source>
        <dbReference type="ARBA" id="ARBA00022536"/>
    </source>
</evidence>
<dbReference type="PANTHER" id="PTHR12916">
    <property type="entry name" value="CYTOCHROME C OXIDASE POLYPEPTIDE VIC-2"/>
    <property type="match status" value="1"/>
</dbReference>
<dbReference type="InterPro" id="IPR013032">
    <property type="entry name" value="EGF-like_CS"/>
</dbReference>
<feature type="domain" description="EGF-like" evidence="9">
    <location>
        <begin position="666"/>
        <end position="702"/>
    </location>
</feature>
<dbReference type="PROSITE" id="PS01187">
    <property type="entry name" value="EGF_CA"/>
    <property type="match status" value="1"/>
</dbReference>
<evidence type="ECO:0000259" key="9">
    <source>
        <dbReference type="PROSITE" id="PS50026"/>
    </source>
</evidence>
<dbReference type="PANTHER" id="PTHR12916:SF14">
    <property type="entry name" value="CRUMBS 1, CELL POLARITY COMPLEX COMPONENT"/>
    <property type="match status" value="1"/>
</dbReference>
<feature type="disulfide bond" evidence="6">
    <location>
        <begin position="423"/>
        <end position="432"/>
    </location>
</feature>
<dbReference type="InterPro" id="IPR018097">
    <property type="entry name" value="EGF_Ca-bd_CS"/>
</dbReference>
<dbReference type="FunFam" id="2.60.120.200:FF:000252">
    <property type="entry name" value="Crumbs 1, cell polarity complex component"/>
    <property type="match status" value="1"/>
</dbReference>
<dbReference type="PROSITE" id="PS50025">
    <property type="entry name" value="LAM_G_DOMAIN"/>
    <property type="match status" value="2"/>
</dbReference>
<dbReference type="GO" id="GO:0005509">
    <property type="term" value="F:calcium ion binding"/>
    <property type="evidence" value="ECO:0007669"/>
    <property type="project" value="InterPro"/>
</dbReference>